<comment type="similarity">
    <text evidence="1">Belongs to the short-chain dehydrogenases/reductases (SDR) family.</text>
</comment>
<dbReference type="Pfam" id="PF13561">
    <property type="entry name" value="adh_short_C2"/>
    <property type="match status" value="1"/>
</dbReference>
<dbReference type="SUPFAM" id="SSF51735">
    <property type="entry name" value="NAD(P)-binding Rossmann-fold domains"/>
    <property type="match status" value="1"/>
</dbReference>
<dbReference type="InterPro" id="IPR002347">
    <property type="entry name" value="SDR_fam"/>
</dbReference>
<proteinExistence type="inferred from homology"/>
<feature type="region of interest" description="Disordered" evidence="3">
    <location>
        <begin position="240"/>
        <end position="270"/>
    </location>
</feature>
<dbReference type="PANTHER" id="PTHR43669">
    <property type="entry name" value="5-KETO-D-GLUCONATE 5-REDUCTASE"/>
    <property type="match status" value="1"/>
</dbReference>
<evidence type="ECO:0000313" key="4">
    <source>
        <dbReference type="EMBL" id="NYE73108.1"/>
    </source>
</evidence>
<dbReference type="InterPro" id="IPR036291">
    <property type="entry name" value="NAD(P)-bd_dom_sf"/>
</dbReference>
<reference evidence="4 5" key="1">
    <citation type="submission" date="2020-07" db="EMBL/GenBank/DDBJ databases">
        <title>Sequencing the genomes of 1000 actinobacteria strains.</title>
        <authorList>
            <person name="Klenk H.-P."/>
        </authorList>
    </citation>
    <scope>NUCLEOTIDE SEQUENCE [LARGE SCALE GENOMIC DNA]</scope>
    <source>
        <strain evidence="4 5">DSM 22083</strain>
    </source>
</reference>
<evidence type="ECO:0000256" key="3">
    <source>
        <dbReference type="SAM" id="MobiDB-lite"/>
    </source>
</evidence>
<dbReference type="PRINTS" id="PR00081">
    <property type="entry name" value="GDHRDH"/>
</dbReference>
<feature type="compositionally biased region" description="Low complexity" evidence="3">
    <location>
        <begin position="252"/>
        <end position="270"/>
    </location>
</feature>
<keyword evidence="5" id="KW-1185">Reference proteome</keyword>
<feature type="compositionally biased region" description="Pro residues" evidence="3">
    <location>
        <begin position="240"/>
        <end position="251"/>
    </location>
</feature>
<protein>
    <submittedName>
        <fullName evidence="4">NAD(P)-dependent dehydrogenase (Short-subunit alcohol dehydrogenase family)</fullName>
    </submittedName>
</protein>
<organism evidence="4 5">
    <name type="scientific">Microlunatus parietis</name>
    <dbReference type="NCBI Taxonomy" id="682979"/>
    <lineage>
        <taxon>Bacteria</taxon>
        <taxon>Bacillati</taxon>
        <taxon>Actinomycetota</taxon>
        <taxon>Actinomycetes</taxon>
        <taxon>Propionibacteriales</taxon>
        <taxon>Propionibacteriaceae</taxon>
        <taxon>Microlunatus</taxon>
    </lineage>
</organism>
<gene>
    <name evidence="4" type="ORF">BKA15_004437</name>
</gene>
<keyword evidence="2" id="KW-0560">Oxidoreductase</keyword>
<dbReference type="GO" id="GO:0016491">
    <property type="term" value="F:oxidoreductase activity"/>
    <property type="evidence" value="ECO:0007669"/>
    <property type="project" value="UniProtKB-KW"/>
</dbReference>
<dbReference type="RefSeq" id="WP_179754368.1">
    <property type="nucleotide sequence ID" value="NZ_JACCBU010000001.1"/>
</dbReference>
<dbReference type="Proteomes" id="UP000569914">
    <property type="component" value="Unassembled WGS sequence"/>
</dbReference>
<dbReference type="Gene3D" id="3.40.50.720">
    <property type="entry name" value="NAD(P)-binding Rossmann-like Domain"/>
    <property type="match status" value="1"/>
</dbReference>
<accession>A0A7Y9LDQ2</accession>
<dbReference type="PANTHER" id="PTHR43669:SF3">
    <property type="entry name" value="ALCOHOL DEHYDROGENASE, PUTATIVE (AFU_ORTHOLOGUE AFUA_3G03445)-RELATED"/>
    <property type="match status" value="1"/>
</dbReference>
<evidence type="ECO:0000256" key="2">
    <source>
        <dbReference type="ARBA" id="ARBA00023002"/>
    </source>
</evidence>
<dbReference type="EMBL" id="JACCBU010000001">
    <property type="protein sequence ID" value="NYE73108.1"/>
    <property type="molecule type" value="Genomic_DNA"/>
</dbReference>
<dbReference type="AlphaFoldDB" id="A0A7Y9LDQ2"/>
<dbReference type="CDD" id="cd05233">
    <property type="entry name" value="SDR_c"/>
    <property type="match status" value="1"/>
</dbReference>
<sequence length="270" mass="27893">MNAPALLITGATGPLAEPVVRVLADRGHRLLLTGRNAEKLAELDQRYGSPGVIETFQVDAAQPDGAQQAAARAAERFDGLGGLVHLIGRFGFGPVMLTDIAVYDELIMSNFRSAVVATQAVLPHLTEGGRLVYFSTPLAVEPLAALSAYSAAKAALTTWVRSMAHEVKRRGIHANVVSMTIADTPKMRAERPGLDLDHTVDPALVARAVGFLTSPESDGLYGSVVPVLGKFSYSSVLAGGPPPGVGGPPPGAHTAAARPAAAAPAQAGAR</sequence>
<evidence type="ECO:0000256" key="1">
    <source>
        <dbReference type="ARBA" id="ARBA00006484"/>
    </source>
</evidence>
<name>A0A7Y9LDQ2_9ACTN</name>
<evidence type="ECO:0000313" key="5">
    <source>
        <dbReference type="Proteomes" id="UP000569914"/>
    </source>
</evidence>
<comment type="caution">
    <text evidence="4">The sequence shown here is derived from an EMBL/GenBank/DDBJ whole genome shotgun (WGS) entry which is preliminary data.</text>
</comment>